<evidence type="ECO:0000313" key="11">
    <source>
        <dbReference type="Proteomes" id="UP000277928"/>
    </source>
</evidence>
<feature type="transmembrane region" description="Helical" evidence="8">
    <location>
        <begin position="213"/>
        <end position="236"/>
    </location>
</feature>
<keyword evidence="5" id="KW-0406">Ion transport</keyword>
<sequence>MLIAKAVRNVHSFITTGLRPLLPLVLLIAYTLIGALMFMNVEGSNERSDIELRQREQREIFKEVAYRIHNLKRLHSPRAYNQTIKLLEKLAKRLGLNYVEDAKWTFWGSIFYSFTIYTTIGYGNIYPATTCGRVLTLIYAFIGIPLALFSLIALGGLFARFCKMLWLMLAKTLARSSRFVSKDLEKHIVRMRYEKKMTSSEVSFDENEQLLKFPVFGLILITAFWTFTCAGLLLIFEKHWSYGSRPEHIAHVALCLLISLALVSTVINVIQQQIEALAMDMDKNIDNEYKSALEKIECVDDRFEYSTAENNDKCGTDSATNQALTNDEVPLVNFGKILSKMPLKNHVLYKVMPEFGKKQIMKKVESRGQQRVKSTQTDISLLECL</sequence>
<dbReference type="OrthoDB" id="297496at2759"/>
<organism evidence="10 11">
    <name type="scientific">Litomosoides sigmodontis</name>
    <name type="common">Filarial nematode worm</name>
    <dbReference type="NCBI Taxonomy" id="42156"/>
    <lineage>
        <taxon>Eukaryota</taxon>
        <taxon>Metazoa</taxon>
        <taxon>Ecdysozoa</taxon>
        <taxon>Nematoda</taxon>
        <taxon>Chromadorea</taxon>
        <taxon>Rhabditida</taxon>
        <taxon>Spirurina</taxon>
        <taxon>Spiruromorpha</taxon>
        <taxon>Filarioidea</taxon>
        <taxon>Onchocercidae</taxon>
        <taxon>Litomosoides</taxon>
    </lineage>
</organism>
<evidence type="ECO:0000256" key="4">
    <source>
        <dbReference type="ARBA" id="ARBA00022989"/>
    </source>
</evidence>
<feature type="transmembrane region" description="Helical" evidence="8">
    <location>
        <begin position="21"/>
        <end position="39"/>
    </location>
</feature>
<name>A0A3P7JNT2_LITSI</name>
<evidence type="ECO:0000256" key="3">
    <source>
        <dbReference type="ARBA" id="ARBA00022692"/>
    </source>
</evidence>
<feature type="domain" description="Potassium channel" evidence="9">
    <location>
        <begin position="102"/>
        <end position="155"/>
    </location>
</feature>
<dbReference type="Proteomes" id="UP000277928">
    <property type="component" value="Unassembled WGS sequence"/>
</dbReference>
<dbReference type="PANTHER" id="PTHR11003">
    <property type="entry name" value="POTASSIUM CHANNEL, SUBFAMILY K"/>
    <property type="match status" value="1"/>
</dbReference>
<dbReference type="SUPFAM" id="SSF81324">
    <property type="entry name" value="Voltage-gated potassium channels"/>
    <property type="match status" value="1"/>
</dbReference>
<keyword evidence="2" id="KW-0813">Transport</keyword>
<reference evidence="10 11" key="1">
    <citation type="submission" date="2018-08" db="EMBL/GenBank/DDBJ databases">
        <authorList>
            <person name="Laetsch R D."/>
            <person name="Stevens L."/>
            <person name="Kumar S."/>
            <person name="Blaxter L. M."/>
        </authorList>
    </citation>
    <scope>NUCLEOTIDE SEQUENCE [LARGE SCALE GENOMIC DNA]</scope>
</reference>
<protein>
    <recommendedName>
        <fullName evidence="9">Potassium channel domain-containing protein</fullName>
    </recommendedName>
</protein>
<dbReference type="EMBL" id="UYRX01002027">
    <property type="protein sequence ID" value="VDM92594.1"/>
    <property type="molecule type" value="Genomic_DNA"/>
</dbReference>
<feature type="non-terminal residue" evidence="10">
    <location>
        <position position="385"/>
    </location>
</feature>
<evidence type="ECO:0000256" key="2">
    <source>
        <dbReference type="ARBA" id="ARBA00022448"/>
    </source>
</evidence>
<feature type="transmembrane region" description="Helical" evidence="8">
    <location>
        <begin position="137"/>
        <end position="159"/>
    </location>
</feature>
<dbReference type="InterPro" id="IPR013099">
    <property type="entry name" value="K_chnl_dom"/>
</dbReference>
<dbReference type="GO" id="GO:0015271">
    <property type="term" value="F:outward rectifier potassium channel activity"/>
    <property type="evidence" value="ECO:0007669"/>
    <property type="project" value="TreeGrafter"/>
</dbReference>
<keyword evidence="6 8" id="KW-0472">Membrane</keyword>
<proteinExistence type="predicted"/>
<dbReference type="PANTHER" id="PTHR11003:SF345">
    <property type="entry name" value="TWIK FAMILY OF POTASSIUM CHANNELS PROTEIN 18"/>
    <property type="match status" value="1"/>
</dbReference>
<dbReference type="STRING" id="42156.A0A3P7JNT2"/>
<keyword evidence="4 8" id="KW-1133">Transmembrane helix</keyword>
<dbReference type="OMA" id="FYCMTVY"/>
<dbReference type="GO" id="GO:0005886">
    <property type="term" value="C:plasma membrane"/>
    <property type="evidence" value="ECO:0007669"/>
    <property type="project" value="TreeGrafter"/>
</dbReference>
<keyword evidence="11" id="KW-1185">Reference proteome</keyword>
<evidence type="ECO:0000256" key="7">
    <source>
        <dbReference type="ARBA" id="ARBA00023303"/>
    </source>
</evidence>
<gene>
    <name evidence="10" type="ORF">NLS_LOCUS9850</name>
</gene>
<dbReference type="GO" id="GO:0030322">
    <property type="term" value="P:stabilization of membrane potential"/>
    <property type="evidence" value="ECO:0007669"/>
    <property type="project" value="TreeGrafter"/>
</dbReference>
<evidence type="ECO:0000256" key="5">
    <source>
        <dbReference type="ARBA" id="ARBA00023065"/>
    </source>
</evidence>
<dbReference type="AlphaFoldDB" id="A0A3P7JNT2"/>
<keyword evidence="7" id="KW-0407">Ion channel</keyword>
<dbReference type="Pfam" id="PF07885">
    <property type="entry name" value="Ion_trans_2"/>
    <property type="match status" value="1"/>
</dbReference>
<evidence type="ECO:0000259" key="9">
    <source>
        <dbReference type="Pfam" id="PF07885"/>
    </source>
</evidence>
<dbReference type="GO" id="GO:0022841">
    <property type="term" value="F:potassium ion leak channel activity"/>
    <property type="evidence" value="ECO:0007669"/>
    <property type="project" value="TreeGrafter"/>
</dbReference>
<feature type="transmembrane region" description="Helical" evidence="8">
    <location>
        <begin position="248"/>
        <end position="270"/>
    </location>
</feature>
<keyword evidence="3 8" id="KW-0812">Transmembrane</keyword>
<evidence type="ECO:0000256" key="8">
    <source>
        <dbReference type="SAM" id="Phobius"/>
    </source>
</evidence>
<accession>A0A3P7JNT2</accession>
<dbReference type="Gene3D" id="1.10.287.70">
    <property type="match status" value="1"/>
</dbReference>
<evidence type="ECO:0000313" key="10">
    <source>
        <dbReference type="EMBL" id="VDM92594.1"/>
    </source>
</evidence>
<comment type="subcellular location">
    <subcellularLocation>
        <location evidence="1">Membrane</location>
        <topology evidence="1">Multi-pass membrane protein</topology>
    </subcellularLocation>
</comment>
<evidence type="ECO:0000256" key="6">
    <source>
        <dbReference type="ARBA" id="ARBA00023136"/>
    </source>
</evidence>
<evidence type="ECO:0000256" key="1">
    <source>
        <dbReference type="ARBA" id="ARBA00004141"/>
    </source>
</evidence>
<dbReference type="InterPro" id="IPR003280">
    <property type="entry name" value="2pore_dom_K_chnl"/>
</dbReference>
<feature type="transmembrane region" description="Helical" evidence="8">
    <location>
        <begin position="104"/>
        <end position="125"/>
    </location>
</feature>